<dbReference type="AlphaFoldDB" id="A0A6A6S7E3"/>
<protein>
    <submittedName>
        <fullName evidence="2">Uncharacterized protein</fullName>
    </submittedName>
</protein>
<reference evidence="2" key="1">
    <citation type="journal article" date="2020" name="Stud. Mycol.">
        <title>101 Dothideomycetes genomes: a test case for predicting lifestyles and emergence of pathogens.</title>
        <authorList>
            <person name="Haridas S."/>
            <person name="Albert R."/>
            <person name="Binder M."/>
            <person name="Bloem J."/>
            <person name="Labutti K."/>
            <person name="Salamov A."/>
            <person name="Andreopoulos B."/>
            <person name="Baker S."/>
            <person name="Barry K."/>
            <person name="Bills G."/>
            <person name="Bluhm B."/>
            <person name="Cannon C."/>
            <person name="Castanera R."/>
            <person name="Culley D."/>
            <person name="Daum C."/>
            <person name="Ezra D."/>
            <person name="Gonzalez J."/>
            <person name="Henrissat B."/>
            <person name="Kuo A."/>
            <person name="Liang C."/>
            <person name="Lipzen A."/>
            <person name="Lutzoni F."/>
            <person name="Magnuson J."/>
            <person name="Mondo S."/>
            <person name="Nolan M."/>
            <person name="Ohm R."/>
            <person name="Pangilinan J."/>
            <person name="Park H.-J."/>
            <person name="Ramirez L."/>
            <person name="Alfaro M."/>
            <person name="Sun H."/>
            <person name="Tritt A."/>
            <person name="Yoshinaga Y."/>
            <person name="Zwiers L.-H."/>
            <person name="Turgeon B."/>
            <person name="Goodwin S."/>
            <person name="Spatafora J."/>
            <person name="Crous P."/>
            <person name="Grigoriev I."/>
        </authorList>
    </citation>
    <scope>NUCLEOTIDE SEQUENCE</scope>
    <source>
        <strain evidence="2">CBS 473.64</strain>
    </source>
</reference>
<sequence length="196" mass="21990">MPSTNVPSVNESAAEAETTQANTQTSTSNTEAPTRPDPSNLGIRGRQGQAVAAPRRRIRLRLRLGPPSPPQPRASRNGDGRDMITQREIEEWREYGEAVAVWSRARTRDIDTLVRARRIRRSPGGERDLQVEAEERNNLLRRIAEINDIQATLDRGLRIMRLVIAGKSAEAGDWEEEDLAGSHCCGLYQKPARKFR</sequence>
<keyword evidence="3" id="KW-1185">Reference proteome</keyword>
<feature type="region of interest" description="Disordered" evidence="1">
    <location>
        <begin position="1"/>
        <end position="82"/>
    </location>
</feature>
<gene>
    <name evidence="2" type="ORF">P280DRAFT_514674</name>
</gene>
<evidence type="ECO:0000313" key="3">
    <source>
        <dbReference type="Proteomes" id="UP000799753"/>
    </source>
</evidence>
<feature type="compositionally biased region" description="Low complexity" evidence="1">
    <location>
        <begin position="10"/>
        <end position="32"/>
    </location>
</feature>
<proteinExistence type="predicted"/>
<organism evidence="2 3">
    <name type="scientific">Massarina eburnea CBS 473.64</name>
    <dbReference type="NCBI Taxonomy" id="1395130"/>
    <lineage>
        <taxon>Eukaryota</taxon>
        <taxon>Fungi</taxon>
        <taxon>Dikarya</taxon>
        <taxon>Ascomycota</taxon>
        <taxon>Pezizomycotina</taxon>
        <taxon>Dothideomycetes</taxon>
        <taxon>Pleosporomycetidae</taxon>
        <taxon>Pleosporales</taxon>
        <taxon>Massarineae</taxon>
        <taxon>Massarinaceae</taxon>
        <taxon>Massarina</taxon>
    </lineage>
</organism>
<evidence type="ECO:0000313" key="2">
    <source>
        <dbReference type="EMBL" id="KAF2643669.1"/>
    </source>
</evidence>
<accession>A0A6A6S7E3</accession>
<dbReference type="Proteomes" id="UP000799753">
    <property type="component" value="Unassembled WGS sequence"/>
</dbReference>
<name>A0A6A6S7E3_9PLEO</name>
<dbReference type="EMBL" id="MU006779">
    <property type="protein sequence ID" value="KAF2643669.1"/>
    <property type="molecule type" value="Genomic_DNA"/>
</dbReference>
<evidence type="ECO:0000256" key="1">
    <source>
        <dbReference type="SAM" id="MobiDB-lite"/>
    </source>
</evidence>